<feature type="region of interest" description="Disordered" evidence="1">
    <location>
        <begin position="253"/>
        <end position="279"/>
    </location>
</feature>
<dbReference type="PANTHER" id="PTHR36775:SF1">
    <property type="entry name" value="LYR MOTIF PROTEIN"/>
    <property type="match status" value="1"/>
</dbReference>
<feature type="compositionally biased region" description="Low complexity" evidence="1">
    <location>
        <begin position="264"/>
        <end position="276"/>
    </location>
</feature>
<dbReference type="Proteomes" id="UP000825935">
    <property type="component" value="Chromosome 27"/>
</dbReference>
<keyword evidence="3" id="KW-1185">Reference proteome</keyword>
<dbReference type="OrthoDB" id="1895589at2759"/>
<evidence type="ECO:0000313" key="2">
    <source>
        <dbReference type="EMBL" id="KAH7295194.1"/>
    </source>
</evidence>
<evidence type="ECO:0000256" key="1">
    <source>
        <dbReference type="SAM" id="MobiDB-lite"/>
    </source>
</evidence>
<name>A0A8T2RHA3_CERRI</name>
<proteinExistence type="predicted"/>
<reference evidence="2 3" key="1">
    <citation type="submission" date="2021-08" db="EMBL/GenBank/DDBJ databases">
        <title>WGS assembly of Ceratopteris richardii.</title>
        <authorList>
            <person name="Marchant D.B."/>
            <person name="Chen G."/>
            <person name="Jenkins J."/>
            <person name="Shu S."/>
            <person name="Leebens-Mack J."/>
            <person name="Grimwood J."/>
            <person name="Schmutz J."/>
            <person name="Soltis P."/>
            <person name="Soltis D."/>
            <person name="Chen Z.-H."/>
        </authorList>
    </citation>
    <scope>NUCLEOTIDE SEQUENCE [LARGE SCALE GENOMIC DNA]</scope>
    <source>
        <strain evidence="2">Whitten #5841</strain>
        <tissue evidence="2">Leaf</tissue>
    </source>
</reference>
<gene>
    <name evidence="2" type="ORF">KP509_27G036600</name>
</gene>
<organism evidence="2 3">
    <name type="scientific">Ceratopteris richardii</name>
    <name type="common">Triangle waterfern</name>
    <dbReference type="NCBI Taxonomy" id="49495"/>
    <lineage>
        <taxon>Eukaryota</taxon>
        <taxon>Viridiplantae</taxon>
        <taxon>Streptophyta</taxon>
        <taxon>Embryophyta</taxon>
        <taxon>Tracheophyta</taxon>
        <taxon>Polypodiopsida</taxon>
        <taxon>Polypodiidae</taxon>
        <taxon>Polypodiales</taxon>
        <taxon>Pteridineae</taxon>
        <taxon>Pteridaceae</taxon>
        <taxon>Parkerioideae</taxon>
        <taxon>Ceratopteris</taxon>
    </lineage>
</organism>
<comment type="caution">
    <text evidence="2">The sequence shown here is derived from an EMBL/GenBank/DDBJ whole genome shotgun (WGS) entry which is preliminary data.</text>
</comment>
<accession>A0A8T2RHA3</accession>
<dbReference type="PANTHER" id="PTHR36775">
    <property type="entry name" value="LYR MOTIF PROTEIN"/>
    <property type="match status" value="1"/>
</dbReference>
<protein>
    <submittedName>
        <fullName evidence="2">Uncharacterized protein</fullName>
    </submittedName>
</protein>
<sequence>MSQSTVSHYSCRNLDACTLQLNGWKPFVNLSFSDGITDFHQTAVSAAAKDSLLPASKSIDVESVCARAPDFSVSPHVKCSLKKVMSKRAAGGGKFFGWSCKSCNETPFNLDGNNSNLQDDVVFKYDECDSMDITSNVDLAPQNQHIVLKICDDPLHVNLSKGLPDSDTDLRFFHKEVSDTPCQNNHKSLKGVHVIRELSANAGMNNSSGCYTELDCSFMPHSVTDTSIGSWSKRQKQLSKALVRGLWRRNENVQLRKRRRKSGSSRSSSGPSSESPVNASAAYATCSDFPIQATDSSGELFFHGEGGDINWETDTGFIGEGLVQRIDGVDVMENLNFESGHGRETGYTGDGELECGDDSLGLGPWSDSTGIKLPSMYRIAIQMDQDVGEHISFHQLTFQDTSLEKKYAILLQIARHRCDVHM</sequence>
<dbReference type="EMBL" id="CM035432">
    <property type="protein sequence ID" value="KAH7295194.1"/>
    <property type="molecule type" value="Genomic_DNA"/>
</dbReference>
<dbReference type="AlphaFoldDB" id="A0A8T2RHA3"/>
<evidence type="ECO:0000313" key="3">
    <source>
        <dbReference type="Proteomes" id="UP000825935"/>
    </source>
</evidence>